<dbReference type="Proteomes" id="UP000030161">
    <property type="component" value="Unassembled WGS sequence"/>
</dbReference>
<name>A0AB34PX49_CANAX</name>
<protein>
    <recommendedName>
        <fullName evidence="2">Skg3/CAF120-like PH-like domain-containing protein</fullName>
    </recommendedName>
</protein>
<feature type="compositionally biased region" description="Low complexity" evidence="1">
    <location>
        <begin position="419"/>
        <end position="431"/>
    </location>
</feature>
<evidence type="ECO:0000313" key="4">
    <source>
        <dbReference type="Proteomes" id="UP000030161"/>
    </source>
</evidence>
<comment type="caution">
    <text evidence="3">The sequence shown here is derived from an EMBL/GenBank/DDBJ whole genome shotgun (WGS) entry which is preliminary data.</text>
</comment>
<reference evidence="3 4" key="1">
    <citation type="submission" date="2013-12" db="EMBL/GenBank/DDBJ databases">
        <title>The Genome Sequence of Candida albicans P78048.</title>
        <authorList>
            <consortium name="The Broad Institute Genome Sequencing Platform"/>
            <consortium name="The Broad Institute Genome Sequencing Center for Infectious Disease"/>
            <person name="Cuomo C."/>
            <person name="Bennett R."/>
            <person name="Hirakawa M."/>
            <person name="Noverr M."/>
            <person name="Mitchell A."/>
            <person name="Young S.K."/>
            <person name="Zeng Q."/>
            <person name="Gargeya S."/>
            <person name="Fitzgerald M."/>
            <person name="Abouelleil A."/>
            <person name="Alvarado L."/>
            <person name="Berlin A.M."/>
            <person name="Chapman S.B."/>
            <person name="Dewar J."/>
            <person name="Goldberg J."/>
            <person name="Griggs A."/>
            <person name="Gujja S."/>
            <person name="Hansen M."/>
            <person name="Howarth C."/>
            <person name="Imamovic A."/>
            <person name="Larimer J."/>
            <person name="McCowan C."/>
            <person name="Murphy C."/>
            <person name="Pearson M."/>
            <person name="Priest M."/>
            <person name="Roberts A."/>
            <person name="Saif S."/>
            <person name="Shea T."/>
            <person name="Sykes S."/>
            <person name="Wortman J."/>
            <person name="Nusbaum C."/>
            <person name="Birren B."/>
        </authorList>
    </citation>
    <scope>NUCLEOTIDE SEQUENCE [LARGE SCALE GENOMIC DNA]</scope>
    <source>
        <strain evidence="3 4">P78048</strain>
    </source>
</reference>
<feature type="compositionally biased region" description="Polar residues" evidence="1">
    <location>
        <begin position="457"/>
        <end position="488"/>
    </location>
</feature>
<gene>
    <name evidence="3" type="ORF">MG3_01719</name>
</gene>
<feature type="compositionally biased region" description="Low complexity" evidence="1">
    <location>
        <begin position="442"/>
        <end position="456"/>
    </location>
</feature>
<proteinExistence type="predicted"/>
<accession>A0AB34PX49</accession>
<evidence type="ECO:0000259" key="2">
    <source>
        <dbReference type="Pfam" id="PF25381"/>
    </source>
</evidence>
<feature type="region of interest" description="Disordered" evidence="1">
    <location>
        <begin position="415"/>
        <end position="495"/>
    </location>
</feature>
<feature type="region of interest" description="Disordered" evidence="1">
    <location>
        <begin position="1"/>
        <end position="75"/>
    </location>
</feature>
<dbReference type="EMBL" id="AJIX01000012">
    <property type="protein sequence ID" value="KGR14848.1"/>
    <property type="molecule type" value="Genomic_DNA"/>
</dbReference>
<feature type="domain" description="Skg3/CAF120-like PH-like" evidence="2">
    <location>
        <begin position="505"/>
        <end position="559"/>
    </location>
</feature>
<dbReference type="InterPro" id="IPR058155">
    <property type="entry name" value="Skg3/CAF120-like_PH"/>
</dbReference>
<organism evidence="3 4">
    <name type="scientific">Candida albicans P78048</name>
    <dbReference type="NCBI Taxonomy" id="1094989"/>
    <lineage>
        <taxon>Eukaryota</taxon>
        <taxon>Fungi</taxon>
        <taxon>Dikarya</taxon>
        <taxon>Ascomycota</taxon>
        <taxon>Saccharomycotina</taxon>
        <taxon>Pichiomycetes</taxon>
        <taxon>Debaryomycetaceae</taxon>
        <taxon>Candida/Lodderomyces clade</taxon>
        <taxon>Candida</taxon>
    </lineage>
</organism>
<dbReference type="AlphaFoldDB" id="A0AB34PX49"/>
<evidence type="ECO:0000313" key="3">
    <source>
        <dbReference type="EMBL" id="KGR14848.1"/>
    </source>
</evidence>
<dbReference type="Pfam" id="PF25381">
    <property type="entry name" value="PH_26"/>
    <property type="match status" value="2"/>
</dbReference>
<evidence type="ECO:0000256" key="1">
    <source>
        <dbReference type="SAM" id="MobiDB-lite"/>
    </source>
</evidence>
<feature type="domain" description="Skg3/CAF120-like PH-like" evidence="2">
    <location>
        <begin position="292"/>
        <end position="392"/>
    </location>
</feature>
<sequence>MLGNTPPASPIYRRVRSPLAQPPATLNENAPAFTTPSPPPLPTKDFTIPSPVGFLANSDKSNDSSIDDSKPGITLPKINITVSSNQASESSSYNETGLHRRTLSDRIKTTPSSFVRQSRIFSNEDADSIYSSHSVTGRSLLLQNKIQTESLSPEFHPIVTLINAQKLRTYCIGSLQIPGVIGSERVWLEVEAKLSGNELAIWRPSTDEYTLEEGNEFKPKYINLIDAHIEVVSGLQIKIYQDYREDASVAVQFHDKKSFDQWMSAIILSKFEYVKLNEAFTAVLLSSKGSKLSDIHVLLGNKKRFPQYEWCHIRLPEVSTKWIKVYMAVLPGDKGHVGRIEFYPSDKKLQKKNLIAYISDLAGVFNVYPEQSSMIDFNSIMRAAGEIYVNKNYEYLFPHNSDEQLDPRKLIAKNHGVSRSDSNSSLSSLSNQAPNTPKNRSRSSSLHSTSSFFNQSTSLSPKQTNGHTRNRSLSNLGKSPANPSQTPSSHKRTNSSFFKKHTESFVLTNSVYIMPSSHPGVTAVETMIRNFIPIVDAFKLYGRPKRLISDKSDTASMLFGLPSLPHYQYLSNKDAERAFAQNFKIGSNWFEWPEIIAHEIKQLQSSNTKGYRGHGDIAKLYENLDLDYGEITSPVFKFGKFEDDLPSLSDSIEFGGKIETPPPGISSPISFAEDGSPYEPLPKIVV</sequence>